<dbReference type="InterPro" id="IPR014729">
    <property type="entry name" value="Rossmann-like_a/b/a_fold"/>
</dbReference>
<accession>A0ABY8KYF8</accession>
<dbReference type="Proteomes" id="UP001232001">
    <property type="component" value="Chromosome"/>
</dbReference>
<evidence type="ECO:0000256" key="2">
    <source>
        <dbReference type="ARBA" id="ARBA00001974"/>
    </source>
</evidence>
<evidence type="ECO:0000313" key="6">
    <source>
        <dbReference type="EMBL" id="WGH74273.1"/>
    </source>
</evidence>
<dbReference type="EMBL" id="CP122539">
    <property type="protein sequence ID" value="WGH74273.1"/>
    <property type="molecule type" value="Genomic_DNA"/>
</dbReference>
<dbReference type="SUPFAM" id="SSF52425">
    <property type="entry name" value="Cryptochrome/photolyase, N-terminal domain"/>
    <property type="match status" value="1"/>
</dbReference>
<dbReference type="InterPro" id="IPR005101">
    <property type="entry name" value="Cryptochr/Photolyase_FAD-bd"/>
</dbReference>
<feature type="domain" description="Photolyase/cryptochrome alpha/beta" evidence="5">
    <location>
        <begin position="6"/>
        <end position="136"/>
    </location>
</feature>
<dbReference type="Pfam" id="PF03441">
    <property type="entry name" value="FAD_binding_7"/>
    <property type="match status" value="1"/>
</dbReference>
<keyword evidence="7" id="KW-1185">Reference proteome</keyword>
<proteinExistence type="predicted"/>
<evidence type="ECO:0000259" key="5">
    <source>
        <dbReference type="PROSITE" id="PS51645"/>
    </source>
</evidence>
<comment type="cofactor">
    <cofactor evidence="2">
        <name>FAD</name>
        <dbReference type="ChEBI" id="CHEBI:57692"/>
    </cofactor>
</comment>
<name>A0ABY8KYF8_9FLAO</name>
<keyword evidence="4" id="KW-0274">FAD</keyword>
<evidence type="ECO:0000256" key="3">
    <source>
        <dbReference type="ARBA" id="ARBA00022630"/>
    </source>
</evidence>
<evidence type="ECO:0000313" key="7">
    <source>
        <dbReference type="Proteomes" id="UP001232001"/>
    </source>
</evidence>
<evidence type="ECO:0000256" key="1">
    <source>
        <dbReference type="ARBA" id="ARBA00001932"/>
    </source>
</evidence>
<dbReference type="Gene3D" id="3.40.50.620">
    <property type="entry name" value="HUPs"/>
    <property type="match status" value="1"/>
</dbReference>
<dbReference type="PANTHER" id="PTHR11455">
    <property type="entry name" value="CRYPTOCHROME"/>
    <property type="match status" value="1"/>
</dbReference>
<dbReference type="PROSITE" id="PS51645">
    <property type="entry name" value="PHR_CRY_ALPHA_BETA"/>
    <property type="match status" value="1"/>
</dbReference>
<keyword evidence="3" id="KW-0285">Flavoprotein</keyword>
<evidence type="ECO:0000256" key="4">
    <source>
        <dbReference type="ARBA" id="ARBA00022827"/>
    </source>
</evidence>
<gene>
    <name evidence="6" type="ORF">P8625_09100</name>
</gene>
<dbReference type="InterPro" id="IPR036155">
    <property type="entry name" value="Crypto/Photolyase_N_sf"/>
</dbReference>
<dbReference type="InterPro" id="IPR002081">
    <property type="entry name" value="Cryptochrome/DNA_photolyase_1"/>
</dbReference>
<organism evidence="6 7">
    <name type="scientific">Tenacibaculum tangerinum</name>
    <dbReference type="NCBI Taxonomy" id="3038772"/>
    <lineage>
        <taxon>Bacteria</taxon>
        <taxon>Pseudomonadati</taxon>
        <taxon>Bacteroidota</taxon>
        <taxon>Flavobacteriia</taxon>
        <taxon>Flavobacteriales</taxon>
        <taxon>Flavobacteriaceae</taxon>
        <taxon>Tenacibaculum</taxon>
    </lineage>
</organism>
<dbReference type="Gene3D" id="1.10.579.10">
    <property type="entry name" value="DNA Cyclobutane Dipyrimidine Photolyase, subunit A, domain 3"/>
    <property type="match status" value="1"/>
</dbReference>
<comment type="cofactor">
    <cofactor evidence="1">
        <name>(6R)-5,10-methylene-5,6,7,8-tetrahydrofolate</name>
        <dbReference type="ChEBI" id="CHEBI:15636"/>
    </cofactor>
</comment>
<dbReference type="PANTHER" id="PTHR11455:SF9">
    <property type="entry name" value="CRYPTOCHROME CIRCADIAN CLOCK 5 ISOFORM X1"/>
    <property type="match status" value="1"/>
</dbReference>
<sequence length="487" mass="57496">MKIQEEIAIVWFKRDLRLHDNEAVFNAVNSGKKVLLVYIFEDSLLKDEHYSERHWHFIKESIADLNATLSKYGTRVLAVNSEVIPFFSYIKSLTNTTQVFSHQETGLLKTYHRDKAFKRFCNNNDIVWKENIHNGVFRGRENRELWIEDWESFMNSEQFAPSFASNTFVSSEEITTIAKDLKEVNLETKNEGFFQKGGRVEGLKYLHSFLNQRYLYYTKHISKPTEARESCSRLSPYIAWGNLSVREVYQAARKIRPVAENKRAIDAFISRLRWQAHFIQKFEMECIMEKESINKGFRKLKKEVTERYIEAWKKGQTGIPFVDACMRCLISTGYLNFRMRAMLVSFFIHNLWQPWQEASKYLSKLFLDFEPGIHFPQLQMQAGETGINTIRIYNPIKNGLEHDPDALFISKWVPEVKHLPVAFKHQPFKMTALEQKLYNFNLGKEYPKPIVNIDTSRKKASKTIWEMRKDPEVIQDNYRILKKHVVK</sequence>
<dbReference type="InterPro" id="IPR036134">
    <property type="entry name" value="Crypto/Photolyase_FAD-like_sf"/>
</dbReference>
<dbReference type="RefSeq" id="WP_279650154.1">
    <property type="nucleotide sequence ID" value="NZ_CP122539.1"/>
</dbReference>
<dbReference type="InterPro" id="IPR006050">
    <property type="entry name" value="DNA_photolyase_N"/>
</dbReference>
<dbReference type="SUPFAM" id="SSF48173">
    <property type="entry name" value="Cryptochrome/photolyase FAD-binding domain"/>
    <property type="match status" value="1"/>
</dbReference>
<dbReference type="Pfam" id="PF00875">
    <property type="entry name" value="DNA_photolyase"/>
    <property type="match status" value="1"/>
</dbReference>
<protein>
    <submittedName>
        <fullName evidence="6">FAD-binding domain-containing protein</fullName>
    </submittedName>
</protein>
<reference evidence="6 7" key="1">
    <citation type="submission" date="2023-04" db="EMBL/GenBank/DDBJ databases">
        <title>Tenacibaculum tangerinum sp. nov., isolated from sea tidal flat of South Korea.</title>
        <authorList>
            <person name="Lee S.H."/>
            <person name="Kim J.-J."/>
        </authorList>
    </citation>
    <scope>NUCLEOTIDE SEQUENCE [LARGE SCALE GENOMIC DNA]</scope>
    <source>
        <strain evidence="6 7">GRR-S3-23</strain>
    </source>
</reference>
<dbReference type="Gene3D" id="1.25.40.80">
    <property type="match status" value="1"/>
</dbReference>